<reference evidence="19" key="1">
    <citation type="submission" date="2024-07" db="EMBL/GenBank/DDBJ databases">
        <authorList>
            <person name="Yu S.T."/>
        </authorList>
    </citation>
    <scope>NUCLEOTIDE SEQUENCE</scope>
    <source>
        <strain evidence="19">R41</strain>
    </source>
</reference>
<dbReference type="SUPFAM" id="SSF55681">
    <property type="entry name" value="Class II aaRS and biotin synthetases"/>
    <property type="match status" value="1"/>
</dbReference>
<dbReference type="Gene3D" id="1.10.287.40">
    <property type="entry name" value="Serine-tRNA synthetase, tRNA binding domain"/>
    <property type="match status" value="1"/>
</dbReference>
<dbReference type="GO" id="GO:0004828">
    <property type="term" value="F:serine-tRNA ligase activity"/>
    <property type="evidence" value="ECO:0007669"/>
    <property type="project" value="UniProtKB-UniRule"/>
</dbReference>
<proteinExistence type="inferred from homology"/>
<feature type="binding site" evidence="16">
    <location>
        <begin position="263"/>
        <end position="265"/>
    </location>
    <ligand>
        <name>ATP</name>
        <dbReference type="ChEBI" id="CHEBI:30616"/>
    </ligand>
</feature>
<comment type="subcellular location">
    <subcellularLocation>
        <location evidence="1">Cytoplasm</location>
    </subcellularLocation>
</comment>
<feature type="domain" description="Aminoacyl-transfer RNA synthetases class-II family profile" evidence="18">
    <location>
        <begin position="137"/>
        <end position="410"/>
    </location>
</feature>
<dbReference type="PIRSF" id="PIRSF001529">
    <property type="entry name" value="Ser-tRNA-synth_IIa"/>
    <property type="match status" value="1"/>
</dbReference>
<organism evidence="19">
    <name type="scientific">Streptomyces sp. R41</name>
    <dbReference type="NCBI Taxonomy" id="3238632"/>
    <lineage>
        <taxon>Bacteria</taxon>
        <taxon>Bacillati</taxon>
        <taxon>Actinomycetota</taxon>
        <taxon>Actinomycetes</taxon>
        <taxon>Kitasatosporales</taxon>
        <taxon>Streptomycetaceae</taxon>
        <taxon>Streptomyces</taxon>
    </lineage>
</organism>
<feature type="binding site" evidence="15">
    <location>
        <position position="263"/>
    </location>
    <ligand>
        <name>L-serine</name>
        <dbReference type="ChEBI" id="CHEBI:33384"/>
    </ligand>
</feature>
<comment type="catalytic activity">
    <reaction evidence="13">
        <text>tRNA(Ser) + L-serine + ATP = L-seryl-tRNA(Ser) + AMP + diphosphate + H(+)</text>
        <dbReference type="Rhea" id="RHEA:12292"/>
        <dbReference type="Rhea" id="RHEA-COMP:9669"/>
        <dbReference type="Rhea" id="RHEA-COMP:9703"/>
        <dbReference type="ChEBI" id="CHEBI:15378"/>
        <dbReference type="ChEBI" id="CHEBI:30616"/>
        <dbReference type="ChEBI" id="CHEBI:33019"/>
        <dbReference type="ChEBI" id="CHEBI:33384"/>
        <dbReference type="ChEBI" id="CHEBI:78442"/>
        <dbReference type="ChEBI" id="CHEBI:78533"/>
        <dbReference type="ChEBI" id="CHEBI:456215"/>
        <dbReference type="EC" id="6.1.1.11"/>
    </reaction>
</comment>
<name>A0AB39RS25_9ACTN</name>
<comment type="catalytic activity">
    <reaction evidence="12">
        <text>tRNA(Sec) + L-serine + ATP = L-seryl-tRNA(Sec) + AMP + diphosphate + H(+)</text>
        <dbReference type="Rhea" id="RHEA:42580"/>
        <dbReference type="Rhea" id="RHEA-COMP:9742"/>
        <dbReference type="Rhea" id="RHEA-COMP:10128"/>
        <dbReference type="ChEBI" id="CHEBI:15378"/>
        <dbReference type="ChEBI" id="CHEBI:30616"/>
        <dbReference type="ChEBI" id="CHEBI:33019"/>
        <dbReference type="ChEBI" id="CHEBI:33384"/>
        <dbReference type="ChEBI" id="CHEBI:78442"/>
        <dbReference type="ChEBI" id="CHEBI:78533"/>
        <dbReference type="ChEBI" id="CHEBI:456215"/>
        <dbReference type="EC" id="6.1.1.11"/>
    </reaction>
</comment>
<keyword evidence="8 16" id="KW-0067">ATP-binding</keyword>
<dbReference type="GO" id="GO:0005524">
    <property type="term" value="F:ATP binding"/>
    <property type="evidence" value="ECO:0007669"/>
    <property type="project" value="UniProtKB-KW"/>
</dbReference>
<evidence type="ECO:0000256" key="5">
    <source>
        <dbReference type="ARBA" id="ARBA00022490"/>
    </source>
</evidence>
<dbReference type="SUPFAM" id="SSF46589">
    <property type="entry name" value="tRNA-binding arm"/>
    <property type="match status" value="1"/>
</dbReference>
<gene>
    <name evidence="19" type="primary">serS</name>
    <name evidence="19" type="ORF">AB5J53_43315</name>
</gene>
<dbReference type="InterPro" id="IPR015866">
    <property type="entry name" value="Ser-tRNA-synth_1_N"/>
</dbReference>
<evidence type="ECO:0000259" key="18">
    <source>
        <dbReference type="PROSITE" id="PS50862"/>
    </source>
</evidence>
<dbReference type="PRINTS" id="PR00981">
    <property type="entry name" value="TRNASYNTHSER"/>
</dbReference>
<evidence type="ECO:0000256" key="6">
    <source>
        <dbReference type="ARBA" id="ARBA00022598"/>
    </source>
</evidence>
<keyword evidence="5" id="KW-0963">Cytoplasm</keyword>
<dbReference type="EMBL" id="CP163443">
    <property type="protein sequence ID" value="XDQ57999.1"/>
    <property type="molecule type" value="Genomic_DNA"/>
</dbReference>
<dbReference type="InterPro" id="IPR045864">
    <property type="entry name" value="aa-tRNA-synth_II/BPL/LPL"/>
</dbReference>
<feature type="binding site" evidence="16">
    <location>
        <begin position="350"/>
        <end position="353"/>
    </location>
    <ligand>
        <name>ATP</name>
        <dbReference type="ChEBI" id="CHEBI:30616"/>
    </ligand>
</feature>
<accession>A0AB39RS25</accession>
<evidence type="ECO:0000256" key="8">
    <source>
        <dbReference type="ARBA" id="ARBA00022840"/>
    </source>
</evidence>
<dbReference type="InterPro" id="IPR010978">
    <property type="entry name" value="tRNA-bd_arm"/>
</dbReference>
<keyword evidence="17" id="KW-0175">Coiled coil</keyword>
<dbReference type="Pfam" id="PF00587">
    <property type="entry name" value="tRNA-synt_2b"/>
    <property type="match status" value="1"/>
</dbReference>
<feature type="binding site" evidence="15">
    <location>
        <position position="232"/>
    </location>
    <ligand>
        <name>L-serine</name>
        <dbReference type="ChEBI" id="CHEBI:33384"/>
    </ligand>
</feature>
<evidence type="ECO:0000313" key="19">
    <source>
        <dbReference type="EMBL" id="XDQ57999.1"/>
    </source>
</evidence>
<evidence type="ECO:0000256" key="12">
    <source>
        <dbReference type="ARBA" id="ARBA00047929"/>
    </source>
</evidence>
<dbReference type="InterPro" id="IPR006195">
    <property type="entry name" value="aa-tRNA-synth_II"/>
</dbReference>
<dbReference type="Gene3D" id="3.30.930.10">
    <property type="entry name" value="Bira Bifunctional Protein, Domain 2"/>
    <property type="match status" value="1"/>
</dbReference>
<feature type="coiled-coil region" evidence="17">
    <location>
        <begin position="30"/>
        <end position="57"/>
    </location>
</feature>
<dbReference type="GO" id="GO:0006434">
    <property type="term" value="P:seryl-tRNA aminoacylation"/>
    <property type="evidence" value="ECO:0007669"/>
    <property type="project" value="UniProtKB-UniRule"/>
</dbReference>
<evidence type="ECO:0000256" key="4">
    <source>
        <dbReference type="ARBA" id="ARBA00012840"/>
    </source>
</evidence>
<dbReference type="AlphaFoldDB" id="A0AB39RS25"/>
<dbReference type="Pfam" id="PF02403">
    <property type="entry name" value="Seryl_tRNA_N"/>
    <property type="match status" value="1"/>
</dbReference>
<evidence type="ECO:0000256" key="13">
    <source>
        <dbReference type="ARBA" id="ARBA00048823"/>
    </source>
</evidence>
<comment type="pathway">
    <text evidence="2">Aminoacyl-tRNA biosynthesis; selenocysteinyl-tRNA(Sec) biosynthesis; L-seryl-tRNA(Sec) from L-serine and tRNA(Sec): step 1/1.</text>
</comment>
<sequence>MIDVTLMRENPAYVQQALAKRAVHVDLDGFLRLDDDYRQVRAEVERLRGERKRISGEVAKRQRVGEDVVALHAEATAVGEQLTAADTRLNGLERARQAFLEPLPNLPDPDVPAGGKENNEVVRTVGRRPAFGFTPKDHVELARALGLIDYERGTKLGGSGFWLYRGGGAVLEWALLNYFVEAHVRDGYEFVLPPHVLTYEAGYTAGQFPKFAEEVFALEEGERGPQRFLLPTAETALVNLHRDETLPETGLPRKYVAYTPCYRREAGGYRTAERGTLRGHQFNKVELFQFTHPDASDSAHDELLGRAEELVRELGLHYRVARPAAGDTSAAMAKTYDVEVWLPSIGTYVEVSSVSNARDYQARRGNIRYRPRQGRSAFVHTLNASGLATSRLVPALLEQHQQADGTVAVPEVLRKWIPGGFLAAQSRIVEPEAS</sequence>
<evidence type="ECO:0000256" key="1">
    <source>
        <dbReference type="ARBA" id="ARBA00004496"/>
    </source>
</evidence>
<dbReference type="RefSeq" id="WP_369251058.1">
    <property type="nucleotide sequence ID" value="NZ_CP163443.1"/>
</dbReference>
<evidence type="ECO:0000256" key="16">
    <source>
        <dbReference type="PIRSR" id="PIRSR001529-2"/>
    </source>
</evidence>
<evidence type="ECO:0000256" key="3">
    <source>
        <dbReference type="ARBA" id="ARBA00010728"/>
    </source>
</evidence>
<evidence type="ECO:0000256" key="2">
    <source>
        <dbReference type="ARBA" id="ARBA00005045"/>
    </source>
</evidence>
<dbReference type="PANTHER" id="PTHR43697:SF1">
    <property type="entry name" value="SERINE--TRNA LIGASE"/>
    <property type="match status" value="1"/>
</dbReference>
<dbReference type="GO" id="GO:0005737">
    <property type="term" value="C:cytoplasm"/>
    <property type="evidence" value="ECO:0007669"/>
    <property type="project" value="UniProtKB-SubCell"/>
</dbReference>
<feature type="binding site" evidence="15">
    <location>
        <position position="286"/>
    </location>
    <ligand>
        <name>L-serine</name>
        <dbReference type="ChEBI" id="CHEBI:33384"/>
    </ligand>
</feature>
<dbReference type="PROSITE" id="PS50862">
    <property type="entry name" value="AA_TRNA_LIGASE_II"/>
    <property type="match status" value="1"/>
</dbReference>
<keyword evidence="7" id="KW-0547">Nucleotide-binding</keyword>
<dbReference type="InterPro" id="IPR042103">
    <property type="entry name" value="SerRS_1_N_sf"/>
</dbReference>
<keyword evidence="10" id="KW-0030">Aminoacyl-tRNA synthetase</keyword>
<evidence type="ECO:0000256" key="7">
    <source>
        <dbReference type="ARBA" id="ARBA00022741"/>
    </source>
</evidence>
<evidence type="ECO:0000256" key="10">
    <source>
        <dbReference type="ARBA" id="ARBA00023146"/>
    </source>
</evidence>
<comment type="similarity">
    <text evidence="3">Belongs to the class-II aminoacyl-tRNA synthetase family. Type-1 seryl-tRNA synthetase subfamily.</text>
</comment>
<evidence type="ECO:0000256" key="9">
    <source>
        <dbReference type="ARBA" id="ARBA00022917"/>
    </source>
</evidence>
<evidence type="ECO:0000256" key="14">
    <source>
        <dbReference type="NCBIfam" id="TIGR00414"/>
    </source>
</evidence>
<evidence type="ECO:0000256" key="15">
    <source>
        <dbReference type="PIRSR" id="PIRSR001529-1"/>
    </source>
</evidence>
<keyword evidence="9" id="KW-0648">Protein biosynthesis</keyword>
<protein>
    <recommendedName>
        <fullName evidence="11 14">Serine--tRNA ligase</fullName>
        <ecNumber evidence="4 14">6.1.1.11</ecNumber>
    </recommendedName>
</protein>
<evidence type="ECO:0000256" key="17">
    <source>
        <dbReference type="SAM" id="Coils"/>
    </source>
</evidence>
<dbReference type="NCBIfam" id="TIGR00414">
    <property type="entry name" value="serS"/>
    <property type="match status" value="1"/>
</dbReference>
<feature type="binding site" evidence="15">
    <location>
        <position position="383"/>
    </location>
    <ligand>
        <name>L-serine</name>
        <dbReference type="ChEBI" id="CHEBI:33384"/>
    </ligand>
</feature>
<evidence type="ECO:0000256" key="11">
    <source>
        <dbReference type="ARBA" id="ARBA00039158"/>
    </source>
</evidence>
<dbReference type="InterPro" id="IPR002314">
    <property type="entry name" value="aa-tRNA-synt_IIb"/>
</dbReference>
<dbReference type="InterPro" id="IPR002317">
    <property type="entry name" value="Ser-tRNA-ligase_type_1"/>
</dbReference>
<dbReference type="PANTHER" id="PTHR43697">
    <property type="entry name" value="SERYL-TRNA SYNTHETASE"/>
    <property type="match status" value="1"/>
</dbReference>
<dbReference type="EC" id="6.1.1.11" evidence="4 14"/>
<keyword evidence="6 19" id="KW-0436">Ligase</keyword>